<keyword evidence="9" id="KW-1185">Reference proteome</keyword>
<evidence type="ECO:0000256" key="3">
    <source>
        <dbReference type="ARBA" id="ARBA00022771"/>
    </source>
</evidence>
<dbReference type="PANTHER" id="PTHR19818">
    <property type="entry name" value="ZINC FINGER PROTEIN ZIC AND GLI"/>
    <property type="match status" value="1"/>
</dbReference>
<dbReference type="Pfam" id="PF00096">
    <property type="entry name" value="zf-C2H2"/>
    <property type="match status" value="2"/>
</dbReference>
<dbReference type="Gene3D" id="3.30.160.60">
    <property type="entry name" value="Classic Zinc Finger"/>
    <property type="match status" value="1"/>
</dbReference>
<evidence type="ECO:0000259" key="7">
    <source>
        <dbReference type="PROSITE" id="PS50157"/>
    </source>
</evidence>
<dbReference type="OrthoDB" id="6910977at2759"/>
<evidence type="ECO:0000256" key="2">
    <source>
        <dbReference type="ARBA" id="ARBA00022737"/>
    </source>
</evidence>
<dbReference type="SUPFAM" id="SSF57667">
    <property type="entry name" value="beta-beta-alpha zinc fingers"/>
    <property type="match status" value="1"/>
</dbReference>
<dbReference type="InterPro" id="IPR050329">
    <property type="entry name" value="GLI_C2H2-zinc-finger"/>
</dbReference>
<dbReference type="Proteomes" id="UP000799771">
    <property type="component" value="Unassembled WGS sequence"/>
</dbReference>
<dbReference type="PANTHER" id="PTHR19818:SF149">
    <property type="entry name" value="C2H2-TYPE DOMAIN-CONTAINING PROTEIN"/>
    <property type="match status" value="1"/>
</dbReference>
<reference evidence="8" key="1">
    <citation type="journal article" date="2020" name="Stud. Mycol.">
        <title>101 Dothideomycetes genomes: a test case for predicting lifestyles and emergence of pathogens.</title>
        <authorList>
            <person name="Haridas S."/>
            <person name="Albert R."/>
            <person name="Binder M."/>
            <person name="Bloem J."/>
            <person name="Labutti K."/>
            <person name="Salamov A."/>
            <person name="Andreopoulos B."/>
            <person name="Baker S."/>
            <person name="Barry K."/>
            <person name="Bills G."/>
            <person name="Bluhm B."/>
            <person name="Cannon C."/>
            <person name="Castanera R."/>
            <person name="Culley D."/>
            <person name="Daum C."/>
            <person name="Ezra D."/>
            <person name="Gonzalez J."/>
            <person name="Henrissat B."/>
            <person name="Kuo A."/>
            <person name="Liang C."/>
            <person name="Lipzen A."/>
            <person name="Lutzoni F."/>
            <person name="Magnuson J."/>
            <person name="Mondo S."/>
            <person name="Nolan M."/>
            <person name="Ohm R."/>
            <person name="Pangilinan J."/>
            <person name="Park H.-J."/>
            <person name="Ramirez L."/>
            <person name="Alfaro M."/>
            <person name="Sun H."/>
            <person name="Tritt A."/>
            <person name="Yoshinaga Y."/>
            <person name="Zwiers L.-H."/>
            <person name="Turgeon B."/>
            <person name="Goodwin S."/>
            <person name="Spatafora J."/>
            <person name="Crous P."/>
            <person name="Grigoriev I."/>
        </authorList>
    </citation>
    <scope>NUCLEOTIDE SEQUENCE</scope>
    <source>
        <strain evidence="8">CBS 119687</strain>
    </source>
</reference>
<proteinExistence type="predicted"/>
<keyword evidence="4" id="KW-0862">Zinc</keyword>
<gene>
    <name evidence="8" type="ORF">P153DRAFT_316725</name>
</gene>
<dbReference type="InterPro" id="IPR036236">
    <property type="entry name" value="Znf_C2H2_sf"/>
</dbReference>
<dbReference type="GO" id="GO:0045944">
    <property type="term" value="P:positive regulation of transcription by RNA polymerase II"/>
    <property type="evidence" value="ECO:0007669"/>
    <property type="project" value="UniProtKB-ARBA"/>
</dbReference>
<sequence length="366" mass="41191">MLGYADHPTPPFNSPYQHHTSRPTLLESPYPSPNRIEPGSKFPDSLGLYNYQQPLPVCLPPSPPQSSPAWVGHLSSGTSSVSLEAIADPWTSGAFEHPVSQSPQPWSSAHTSPRSSLSSSTRDMSVFSHDDSESSYSGMRIGSTSWATDARYNSEGSSQMNNMQFSQQHPLTAMISRMDTGAYQYSSAYTPASMTSLEPTPALSYRFHDYERTPSEKSVKIPRSKSRSKYITTSVPRERSRNPRHTDPAKATFRCETCPNKGFARRYNFTQHMLTHQPYRKKDHVCPDPSCSKAFTRKTDLVRHNLSVHVQSKEFKCLNCPKDFSRKDTLRRHEEDGCTRRFQVQVEDPVMLARLRSDAYSANGGL</sequence>
<feature type="region of interest" description="Disordered" evidence="6">
    <location>
        <begin position="1"/>
        <end position="45"/>
    </location>
</feature>
<feature type="domain" description="C2H2-type" evidence="7">
    <location>
        <begin position="284"/>
        <end position="314"/>
    </location>
</feature>
<keyword evidence="3 5" id="KW-0863">Zinc-finger</keyword>
<dbReference type="EMBL" id="ML977506">
    <property type="protein sequence ID" value="KAF2129598.1"/>
    <property type="molecule type" value="Genomic_DNA"/>
</dbReference>
<feature type="region of interest" description="Disordered" evidence="6">
    <location>
        <begin position="214"/>
        <end position="248"/>
    </location>
</feature>
<evidence type="ECO:0000256" key="1">
    <source>
        <dbReference type="ARBA" id="ARBA00022723"/>
    </source>
</evidence>
<dbReference type="AlphaFoldDB" id="A0A6A6AEZ4"/>
<feature type="compositionally biased region" description="Basic and acidic residues" evidence="6">
    <location>
        <begin position="236"/>
        <end position="248"/>
    </location>
</feature>
<dbReference type="RefSeq" id="XP_033523987.1">
    <property type="nucleotide sequence ID" value="XM_033664998.1"/>
</dbReference>
<evidence type="ECO:0000256" key="5">
    <source>
        <dbReference type="PROSITE-ProRule" id="PRU00042"/>
    </source>
</evidence>
<accession>A0A6A6AEZ4</accession>
<organism evidence="8 9">
    <name type="scientific">Dothidotthia symphoricarpi CBS 119687</name>
    <dbReference type="NCBI Taxonomy" id="1392245"/>
    <lineage>
        <taxon>Eukaryota</taxon>
        <taxon>Fungi</taxon>
        <taxon>Dikarya</taxon>
        <taxon>Ascomycota</taxon>
        <taxon>Pezizomycotina</taxon>
        <taxon>Dothideomycetes</taxon>
        <taxon>Pleosporomycetidae</taxon>
        <taxon>Pleosporales</taxon>
        <taxon>Dothidotthiaceae</taxon>
        <taxon>Dothidotthia</taxon>
    </lineage>
</organism>
<dbReference type="GO" id="GO:0008270">
    <property type="term" value="F:zinc ion binding"/>
    <property type="evidence" value="ECO:0007669"/>
    <property type="project" value="UniProtKB-KW"/>
</dbReference>
<dbReference type="GO" id="GO:0000981">
    <property type="term" value="F:DNA-binding transcription factor activity, RNA polymerase II-specific"/>
    <property type="evidence" value="ECO:0007669"/>
    <property type="project" value="TreeGrafter"/>
</dbReference>
<dbReference type="PROSITE" id="PS00028">
    <property type="entry name" value="ZINC_FINGER_C2H2_1"/>
    <property type="match status" value="1"/>
</dbReference>
<feature type="domain" description="C2H2-type" evidence="7">
    <location>
        <begin position="315"/>
        <end position="334"/>
    </location>
</feature>
<dbReference type="InterPro" id="IPR013087">
    <property type="entry name" value="Znf_C2H2_type"/>
</dbReference>
<evidence type="ECO:0000256" key="6">
    <source>
        <dbReference type="SAM" id="MobiDB-lite"/>
    </source>
</evidence>
<evidence type="ECO:0000313" key="8">
    <source>
        <dbReference type="EMBL" id="KAF2129598.1"/>
    </source>
</evidence>
<evidence type="ECO:0000313" key="9">
    <source>
        <dbReference type="Proteomes" id="UP000799771"/>
    </source>
</evidence>
<dbReference type="GO" id="GO:0000978">
    <property type="term" value="F:RNA polymerase II cis-regulatory region sequence-specific DNA binding"/>
    <property type="evidence" value="ECO:0007669"/>
    <property type="project" value="TreeGrafter"/>
</dbReference>
<keyword evidence="2" id="KW-0677">Repeat</keyword>
<dbReference type="PROSITE" id="PS50157">
    <property type="entry name" value="ZINC_FINGER_C2H2_2"/>
    <property type="match status" value="2"/>
</dbReference>
<keyword evidence="1" id="KW-0479">Metal-binding</keyword>
<protein>
    <recommendedName>
        <fullName evidence="7">C2H2-type domain-containing protein</fullName>
    </recommendedName>
</protein>
<dbReference type="GeneID" id="54405430"/>
<feature type="compositionally biased region" description="Low complexity" evidence="6">
    <location>
        <begin position="107"/>
        <end position="125"/>
    </location>
</feature>
<evidence type="ECO:0000256" key="4">
    <source>
        <dbReference type="ARBA" id="ARBA00022833"/>
    </source>
</evidence>
<feature type="region of interest" description="Disordered" evidence="6">
    <location>
        <begin position="93"/>
        <end position="134"/>
    </location>
</feature>
<dbReference type="GO" id="GO:0005634">
    <property type="term" value="C:nucleus"/>
    <property type="evidence" value="ECO:0007669"/>
    <property type="project" value="UniProtKB-ARBA"/>
</dbReference>
<dbReference type="SMART" id="SM00355">
    <property type="entry name" value="ZnF_C2H2"/>
    <property type="match status" value="3"/>
</dbReference>
<name>A0A6A6AEZ4_9PLEO</name>